<dbReference type="EMBL" id="JANEYF010003034">
    <property type="protein sequence ID" value="KAJ8939872.1"/>
    <property type="molecule type" value="Genomic_DNA"/>
</dbReference>
<proteinExistence type="predicted"/>
<organism evidence="1 2">
    <name type="scientific">Rhamnusium bicolor</name>
    <dbReference type="NCBI Taxonomy" id="1586634"/>
    <lineage>
        <taxon>Eukaryota</taxon>
        <taxon>Metazoa</taxon>
        <taxon>Ecdysozoa</taxon>
        <taxon>Arthropoda</taxon>
        <taxon>Hexapoda</taxon>
        <taxon>Insecta</taxon>
        <taxon>Pterygota</taxon>
        <taxon>Neoptera</taxon>
        <taxon>Endopterygota</taxon>
        <taxon>Coleoptera</taxon>
        <taxon>Polyphaga</taxon>
        <taxon>Cucujiformia</taxon>
        <taxon>Chrysomeloidea</taxon>
        <taxon>Cerambycidae</taxon>
        <taxon>Lepturinae</taxon>
        <taxon>Rhagiini</taxon>
        <taxon>Rhamnusium</taxon>
    </lineage>
</organism>
<dbReference type="Proteomes" id="UP001162156">
    <property type="component" value="Unassembled WGS sequence"/>
</dbReference>
<accession>A0AAV8XLH4</accession>
<sequence>MLESAQRKILIRVASGYWTVSAVAVQTVTGVPPIDLLFKDRVEMNKASLIMEANRRELARCKVMERW</sequence>
<protein>
    <submittedName>
        <fullName evidence="1">Uncharacterized protein</fullName>
    </submittedName>
</protein>
<comment type="caution">
    <text evidence="1">The sequence shown here is derived from an EMBL/GenBank/DDBJ whole genome shotgun (WGS) entry which is preliminary data.</text>
</comment>
<dbReference type="AlphaFoldDB" id="A0AAV8XLH4"/>
<name>A0AAV8XLH4_9CUCU</name>
<reference evidence="1" key="1">
    <citation type="journal article" date="2023" name="Insect Mol. Biol.">
        <title>Genome sequencing provides insights into the evolution of gene families encoding plant cell wall-degrading enzymes in longhorned beetles.</title>
        <authorList>
            <person name="Shin N.R."/>
            <person name="Okamura Y."/>
            <person name="Kirsch R."/>
            <person name="Pauchet Y."/>
        </authorList>
    </citation>
    <scope>NUCLEOTIDE SEQUENCE</scope>
    <source>
        <strain evidence="1">RBIC_L_NR</strain>
    </source>
</reference>
<gene>
    <name evidence="1" type="ORF">NQ314_010960</name>
</gene>
<evidence type="ECO:0000313" key="1">
    <source>
        <dbReference type="EMBL" id="KAJ8939872.1"/>
    </source>
</evidence>
<keyword evidence="2" id="KW-1185">Reference proteome</keyword>
<evidence type="ECO:0000313" key="2">
    <source>
        <dbReference type="Proteomes" id="UP001162156"/>
    </source>
</evidence>